<dbReference type="InterPro" id="IPR022898">
    <property type="entry name" value="RNase_HII"/>
</dbReference>
<evidence type="ECO:0000256" key="14">
    <source>
        <dbReference type="HAMAP-Rule" id="MF_00052"/>
    </source>
</evidence>
<evidence type="ECO:0000256" key="10">
    <source>
        <dbReference type="ARBA" id="ARBA00022723"/>
    </source>
</evidence>
<dbReference type="PANTHER" id="PTHR10954">
    <property type="entry name" value="RIBONUCLEASE H2 SUBUNIT A"/>
    <property type="match status" value="1"/>
</dbReference>
<comment type="caution">
    <text evidence="18">The sequence shown here is derived from an EMBL/GenBank/DDBJ whole genome shotgun (WGS) entry which is preliminary data.</text>
</comment>
<dbReference type="GO" id="GO:0006298">
    <property type="term" value="P:mismatch repair"/>
    <property type="evidence" value="ECO:0007669"/>
    <property type="project" value="TreeGrafter"/>
</dbReference>
<dbReference type="InterPro" id="IPR012337">
    <property type="entry name" value="RNaseH-like_sf"/>
</dbReference>
<evidence type="ECO:0000256" key="6">
    <source>
        <dbReference type="ARBA" id="ARBA00012180"/>
    </source>
</evidence>
<dbReference type="PANTHER" id="PTHR10954:SF18">
    <property type="entry name" value="RIBONUCLEASE HII"/>
    <property type="match status" value="1"/>
</dbReference>
<dbReference type="RefSeq" id="WP_154537364.1">
    <property type="nucleotide sequence ID" value="NZ_JAXFLG010000089.1"/>
</dbReference>
<evidence type="ECO:0000256" key="3">
    <source>
        <dbReference type="ARBA" id="ARBA00004065"/>
    </source>
</evidence>
<feature type="binding site" evidence="14 15">
    <location>
        <position position="116"/>
    </location>
    <ligand>
        <name>a divalent metal cation</name>
        <dbReference type="ChEBI" id="CHEBI:60240"/>
    </ligand>
</feature>
<comment type="cofactor">
    <cofactor evidence="14 15">
        <name>Mn(2+)</name>
        <dbReference type="ChEBI" id="CHEBI:29035"/>
    </cofactor>
    <cofactor evidence="14 15">
        <name>Mg(2+)</name>
        <dbReference type="ChEBI" id="CHEBI:18420"/>
    </cofactor>
    <text evidence="14 15">Manganese or magnesium. Binds 1 divalent metal ion per monomer in the absence of substrate. May bind a second metal ion after substrate binding.</text>
</comment>
<organism evidence="18 19">
    <name type="scientific">Peptostreptococcus porci</name>
    <dbReference type="NCBI Taxonomy" id="2652282"/>
    <lineage>
        <taxon>Bacteria</taxon>
        <taxon>Bacillati</taxon>
        <taxon>Bacillota</taxon>
        <taxon>Clostridia</taxon>
        <taxon>Peptostreptococcales</taxon>
        <taxon>Peptostreptococcaceae</taxon>
        <taxon>Peptostreptococcus</taxon>
    </lineage>
</organism>
<proteinExistence type="inferred from homology"/>
<keyword evidence="8 14" id="KW-0963">Cytoplasm</keyword>
<evidence type="ECO:0000256" key="9">
    <source>
        <dbReference type="ARBA" id="ARBA00022722"/>
    </source>
</evidence>
<dbReference type="InterPro" id="IPR001352">
    <property type="entry name" value="RNase_HII/HIII"/>
</dbReference>
<comment type="function">
    <text evidence="3 14 16">Endonuclease that specifically degrades the RNA of RNA-DNA hybrids.</text>
</comment>
<dbReference type="GO" id="GO:0004523">
    <property type="term" value="F:RNA-DNA hybrid ribonuclease activity"/>
    <property type="evidence" value="ECO:0007669"/>
    <property type="project" value="UniProtKB-UniRule"/>
</dbReference>
<dbReference type="EC" id="3.1.26.4" evidence="6 14"/>
<dbReference type="GO" id="GO:0030145">
    <property type="term" value="F:manganese ion binding"/>
    <property type="evidence" value="ECO:0007669"/>
    <property type="project" value="UniProtKB-UniRule"/>
</dbReference>
<evidence type="ECO:0000259" key="17">
    <source>
        <dbReference type="PROSITE" id="PS51975"/>
    </source>
</evidence>
<evidence type="ECO:0000313" key="18">
    <source>
        <dbReference type="EMBL" id="MST61997.1"/>
    </source>
</evidence>
<evidence type="ECO:0000256" key="7">
    <source>
        <dbReference type="ARBA" id="ARBA00019179"/>
    </source>
</evidence>
<accession>A0A6N7XF84</accession>
<keyword evidence="11 14" id="KW-0255">Endonuclease</keyword>
<dbReference type="Proteomes" id="UP000440713">
    <property type="component" value="Unassembled WGS sequence"/>
</dbReference>
<comment type="catalytic activity">
    <reaction evidence="1 14 15 16">
        <text>Endonucleolytic cleavage to 5'-phosphomonoester.</text>
        <dbReference type="EC" id="3.1.26.4"/>
    </reaction>
</comment>
<keyword evidence="13 14" id="KW-0464">Manganese</keyword>
<dbReference type="NCBIfam" id="NF000595">
    <property type="entry name" value="PRK00015.1-3"/>
    <property type="match status" value="1"/>
</dbReference>
<feature type="binding site" evidence="14 15">
    <location>
        <position position="208"/>
    </location>
    <ligand>
        <name>a divalent metal cation</name>
        <dbReference type="ChEBI" id="CHEBI:60240"/>
    </ligand>
</feature>
<evidence type="ECO:0000256" key="11">
    <source>
        <dbReference type="ARBA" id="ARBA00022759"/>
    </source>
</evidence>
<reference evidence="18 19" key="1">
    <citation type="submission" date="2019-08" db="EMBL/GenBank/DDBJ databases">
        <title>In-depth cultivation of the pig gut microbiome towards novel bacterial diversity and tailored functional studies.</title>
        <authorList>
            <person name="Wylensek D."/>
            <person name="Hitch T.C.A."/>
            <person name="Clavel T."/>
        </authorList>
    </citation>
    <scope>NUCLEOTIDE SEQUENCE [LARGE SCALE GENOMIC DNA]</scope>
    <source>
        <strain evidence="18 19">WCA-SAB-591-4A-A</strain>
    </source>
</reference>
<comment type="subcellular location">
    <subcellularLocation>
        <location evidence="4 14">Cytoplasm</location>
    </subcellularLocation>
</comment>
<protein>
    <recommendedName>
        <fullName evidence="7 14">Ribonuclease HII</fullName>
        <shortName evidence="14">RNase HII</shortName>
        <ecNumber evidence="6 14">3.1.26.4</ecNumber>
    </recommendedName>
</protein>
<dbReference type="InterPro" id="IPR036397">
    <property type="entry name" value="RNaseH_sf"/>
</dbReference>
<evidence type="ECO:0000256" key="12">
    <source>
        <dbReference type="ARBA" id="ARBA00022801"/>
    </source>
</evidence>
<keyword evidence="10 14" id="KW-0479">Metal-binding</keyword>
<dbReference type="GO" id="GO:0003723">
    <property type="term" value="F:RNA binding"/>
    <property type="evidence" value="ECO:0007669"/>
    <property type="project" value="UniProtKB-UniRule"/>
</dbReference>
<dbReference type="InterPro" id="IPR024567">
    <property type="entry name" value="RNase_HII/HIII_dom"/>
</dbReference>
<keyword evidence="12 14" id="KW-0378">Hydrolase</keyword>
<evidence type="ECO:0000256" key="16">
    <source>
        <dbReference type="RuleBase" id="RU003515"/>
    </source>
</evidence>
<dbReference type="EMBL" id="VUNE01000001">
    <property type="protein sequence ID" value="MST61997.1"/>
    <property type="molecule type" value="Genomic_DNA"/>
</dbReference>
<dbReference type="GO" id="GO:0032299">
    <property type="term" value="C:ribonuclease H2 complex"/>
    <property type="evidence" value="ECO:0007669"/>
    <property type="project" value="TreeGrafter"/>
</dbReference>
<comment type="similarity">
    <text evidence="5 14 16">Belongs to the RNase HII family.</text>
</comment>
<sequence length="302" mass="34575">MDKKLLDELTKEYSNIFNSDDESKSYKSIKVSAVKELYNSISLDTINDNDTSAYLALIDRFADCVKDDDRKSVIDIAQKIETKKQKYLAEINRLDKLNQYENKARQNGFEIIGGVDEAGRGPLAGPVVAAVVVFKDSIRINKINDSKKISEKNREELFDIIKEKAYDYGIGIATPDEIDEHNILNATYIAMKRAIDKLKHKPDYLINDAVIIPNMDMKQESLIKGDAKSISIASASILAKVTRDRMMYEYDKRFPEYNFSSNKGYGTEGHYEAIKKYGITNIHRLSFLKNFTEFFDEKNVRK</sequence>
<evidence type="ECO:0000256" key="2">
    <source>
        <dbReference type="ARBA" id="ARBA00001946"/>
    </source>
</evidence>
<evidence type="ECO:0000256" key="1">
    <source>
        <dbReference type="ARBA" id="ARBA00000077"/>
    </source>
</evidence>
<evidence type="ECO:0000256" key="8">
    <source>
        <dbReference type="ARBA" id="ARBA00022490"/>
    </source>
</evidence>
<name>A0A6N7XF84_9FIRM</name>
<dbReference type="SUPFAM" id="SSF53098">
    <property type="entry name" value="Ribonuclease H-like"/>
    <property type="match status" value="1"/>
</dbReference>
<evidence type="ECO:0000256" key="13">
    <source>
        <dbReference type="ARBA" id="ARBA00023211"/>
    </source>
</evidence>
<feature type="binding site" evidence="14 15">
    <location>
        <position position="117"/>
    </location>
    <ligand>
        <name>a divalent metal cation</name>
        <dbReference type="ChEBI" id="CHEBI:60240"/>
    </ligand>
</feature>
<dbReference type="Gene3D" id="3.30.420.10">
    <property type="entry name" value="Ribonuclease H-like superfamily/Ribonuclease H"/>
    <property type="match status" value="1"/>
</dbReference>
<dbReference type="GO" id="GO:0043137">
    <property type="term" value="P:DNA replication, removal of RNA primer"/>
    <property type="evidence" value="ECO:0007669"/>
    <property type="project" value="TreeGrafter"/>
</dbReference>
<evidence type="ECO:0000313" key="19">
    <source>
        <dbReference type="Proteomes" id="UP000440713"/>
    </source>
</evidence>
<feature type="domain" description="RNase H type-2" evidence="17">
    <location>
        <begin position="110"/>
        <end position="302"/>
    </location>
</feature>
<gene>
    <name evidence="14" type="primary">rnhB</name>
    <name evidence="18" type="ORF">FYJ71_03285</name>
</gene>
<dbReference type="CDD" id="cd07182">
    <property type="entry name" value="RNase_HII_bacteria_HII_like"/>
    <property type="match status" value="1"/>
</dbReference>
<comment type="cofactor">
    <cofactor evidence="2">
        <name>Mg(2+)</name>
        <dbReference type="ChEBI" id="CHEBI:18420"/>
    </cofactor>
</comment>
<dbReference type="AlphaFoldDB" id="A0A6N7XF84"/>
<dbReference type="PROSITE" id="PS51975">
    <property type="entry name" value="RNASE_H_2"/>
    <property type="match status" value="1"/>
</dbReference>
<evidence type="ECO:0000256" key="4">
    <source>
        <dbReference type="ARBA" id="ARBA00004496"/>
    </source>
</evidence>
<keyword evidence="19" id="KW-1185">Reference proteome</keyword>
<evidence type="ECO:0000256" key="5">
    <source>
        <dbReference type="ARBA" id="ARBA00007383"/>
    </source>
</evidence>
<keyword evidence="9 14" id="KW-0540">Nuclease</keyword>
<dbReference type="Pfam" id="PF01351">
    <property type="entry name" value="RNase_HII"/>
    <property type="match status" value="1"/>
</dbReference>
<evidence type="ECO:0000256" key="15">
    <source>
        <dbReference type="PROSITE-ProRule" id="PRU01319"/>
    </source>
</evidence>
<dbReference type="FunFam" id="3.30.420.10:FF:000006">
    <property type="entry name" value="Ribonuclease HII"/>
    <property type="match status" value="1"/>
</dbReference>
<dbReference type="HAMAP" id="MF_00052_B">
    <property type="entry name" value="RNase_HII_B"/>
    <property type="match status" value="1"/>
</dbReference>
<dbReference type="NCBIfam" id="NF000594">
    <property type="entry name" value="PRK00015.1-1"/>
    <property type="match status" value="1"/>
</dbReference>
<dbReference type="GO" id="GO:0005737">
    <property type="term" value="C:cytoplasm"/>
    <property type="evidence" value="ECO:0007669"/>
    <property type="project" value="UniProtKB-SubCell"/>
</dbReference>